<dbReference type="InterPro" id="IPR021109">
    <property type="entry name" value="Peptidase_aspartic_dom_sf"/>
</dbReference>
<dbReference type="AlphaFoldDB" id="A0A9D4W6X4"/>
<accession>A0A9D4W6X4</accession>
<feature type="compositionally biased region" description="Basic and acidic residues" evidence="1">
    <location>
        <begin position="801"/>
        <end position="817"/>
    </location>
</feature>
<reference evidence="2 3" key="1">
    <citation type="journal article" date="2022" name="Nat. Genet.">
        <title>Improved pea reference genome and pan-genome highlight genomic features and evolutionary characteristics.</title>
        <authorList>
            <person name="Yang T."/>
            <person name="Liu R."/>
            <person name="Luo Y."/>
            <person name="Hu S."/>
            <person name="Wang D."/>
            <person name="Wang C."/>
            <person name="Pandey M.K."/>
            <person name="Ge S."/>
            <person name="Xu Q."/>
            <person name="Li N."/>
            <person name="Li G."/>
            <person name="Huang Y."/>
            <person name="Saxena R.K."/>
            <person name="Ji Y."/>
            <person name="Li M."/>
            <person name="Yan X."/>
            <person name="He Y."/>
            <person name="Liu Y."/>
            <person name="Wang X."/>
            <person name="Xiang C."/>
            <person name="Varshney R.K."/>
            <person name="Ding H."/>
            <person name="Gao S."/>
            <person name="Zong X."/>
        </authorList>
    </citation>
    <scope>NUCLEOTIDE SEQUENCE [LARGE SCALE GENOMIC DNA]</scope>
    <source>
        <strain evidence="2 3">cv. Zhongwan 6</strain>
    </source>
</reference>
<comment type="caution">
    <text evidence="2">The sequence shown here is derived from an EMBL/GenBank/DDBJ whole genome shotgun (WGS) entry which is preliminary data.</text>
</comment>
<organism evidence="2 3">
    <name type="scientific">Pisum sativum</name>
    <name type="common">Garden pea</name>
    <name type="synonym">Lathyrus oleraceus</name>
    <dbReference type="NCBI Taxonomy" id="3888"/>
    <lineage>
        <taxon>Eukaryota</taxon>
        <taxon>Viridiplantae</taxon>
        <taxon>Streptophyta</taxon>
        <taxon>Embryophyta</taxon>
        <taxon>Tracheophyta</taxon>
        <taxon>Spermatophyta</taxon>
        <taxon>Magnoliopsida</taxon>
        <taxon>eudicotyledons</taxon>
        <taxon>Gunneridae</taxon>
        <taxon>Pentapetalae</taxon>
        <taxon>rosids</taxon>
        <taxon>fabids</taxon>
        <taxon>Fabales</taxon>
        <taxon>Fabaceae</taxon>
        <taxon>Papilionoideae</taxon>
        <taxon>50 kb inversion clade</taxon>
        <taxon>NPAAA clade</taxon>
        <taxon>Hologalegina</taxon>
        <taxon>IRL clade</taxon>
        <taxon>Fabeae</taxon>
        <taxon>Lathyrus</taxon>
    </lineage>
</organism>
<protein>
    <submittedName>
        <fullName evidence="2">Uncharacterized protein</fullName>
    </submittedName>
</protein>
<dbReference type="EMBL" id="JAMSHJ010000006">
    <property type="protein sequence ID" value="KAI5395470.1"/>
    <property type="molecule type" value="Genomic_DNA"/>
</dbReference>
<dbReference type="Gramene" id="Psat06G0187700-T1">
    <property type="protein sequence ID" value="KAI5395470.1"/>
    <property type="gene ID" value="KIW84_061877"/>
</dbReference>
<feature type="region of interest" description="Disordered" evidence="1">
    <location>
        <begin position="779"/>
        <end position="817"/>
    </location>
</feature>
<proteinExistence type="predicted"/>
<evidence type="ECO:0000313" key="3">
    <source>
        <dbReference type="Proteomes" id="UP001058974"/>
    </source>
</evidence>
<keyword evidence="3" id="KW-1185">Reference proteome</keyword>
<evidence type="ECO:0000313" key="2">
    <source>
        <dbReference type="EMBL" id="KAI5395470.1"/>
    </source>
</evidence>
<dbReference type="Gene3D" id="2.40.70.10">
    <property type="entry name" value="Acid Proteases"/>
    <property type="match status" value="1"/>
</dbReference>
<sequence length="817" mass="90145">MPDRRFDPLPMTYAELLPELLILGFVELRTMAPLTKIPPGYDANVRCDFHSGAPGHHIENCRAFHHKVQDLIDAKTINFAHVPNVVNNLMPQHGAHRVNNVEGEEALDLVADVEDVQTLLFVVKERLLNGGVFPGCDQGCSDCANSENGCMQLKNGIQGLIDEGCLQFARVVKDHGVVSTVTIYFKPSEGRGQRTVSAPVTVGTPVTISAPVTVSAPTTIVASGRRAVENSRVVPWKYDNAYRNNRRVESQIRPVNQSPMTIGLPSKAPVTVSPVVDNVGGPGGFTRSGRLFAPQPLRDNHAEALAKAKGKQANVEEEPVQKEASEGSFEKDVEEFMKIIKKSDYKIVDQLNQTPSKISILSLLLCSEAHRNALLKMLNLAYVPQEISVNQLEGVIANVSTRHGLGFTDSDLTSEVLSHVLVDIGSSLNVLPKKTLSKIDVEGVVLTPSDLIVRAFDESKRSVFGEVTLPVKIGPEVFSIVFYVMDIQPAYSCLLGRPWIHGAGAVSSTLHREAEVDGEIHETLCQAFETVALERVAFAKQKKPGASIASYKQAVEVVNSGKAEGWGKMVDLPVKEDKFGIGYQPLQAAQGEQKGPSTFTSAGLMNHGDIFAASSEDGDSDCDLNNWVRSCAPGETINNWTTEEVVQVTLQTEIDVTNSTINSSVMAQYDFNNPIYQAEEESEEDGELPKELVRLLKQEERVIQPHQEELEIINLGTEDARREIKIGAAMKEDVKRRLIEMLREYVEIFAWSYQDMPGLDTDIVVHRLPLREDCPSVKQKLRRTSPRAEEGWQSQNVCRLPRSEQSKSERRLPITSH</sequence>
<dbReference type="CDD" id="cd00303">
    <property type="entry name" value="retropepsin_like"/>
    <property type="match status" value="1"/>
</dbReference>
<name>A0A9D4W6X4_PEA</name>
<feature type="region of interest" description="Disordered" evidence="1">
    <location>
        <begin position="308"/>
        <end position="327"/>
    </location>
</feature>
<dbReference type="Proteomes" id="UP001058974">
    <property type="component" value="Chromosome 6"/>
</dbReference>
<dbReference type="PANTHER" id="PTHR32108">
    <property type="entry name" value="DNA-DIRECTED RNA POLYMERASE SUBUNIT ALPHA"/>
    <property type="match status" value="1"/>
</dbReference>
<gene>
    <name evidence="2" type="ORF">KIW84_061877</name>
</gene>
<evidence type="ECO:0000256" key="1">
    <source>
        <dbReference type="SAM" id="MobiDB-lite"/>
    </source>
</evidence>
<dbReference type="PANTHER" id="PTHR32108:SF9">
    <property type="entry name" value="REVERSE TRANSCRIPTASE RNASE H-LIKE DOMAIN-CONTAINING PROTEIN"/>
    <property type="match status" value="1"/>
</dbReference>